<evidence type="ECO:0000256" key="4">
    <source>
        <dbReference type="ARBA" id="ARBA00022691"/>
    </source>
</evidence>
<evidence type="ECO:0000256" key="6">
    <source>
        <dbReference type="SAM" id="Coils"/>
    </source>
</evidence>
<dbReference type="REBASE" id="19397">
    <property type="entry name" value="M.BceAHORF5299P"/>
</dbReference>
<dbReference type="AlphaFoldDB" id="B7HW66"/>
<protein>
    <submittedName>
        <fullName evidence="8">DNA methylase domain protein</fullName>
    </submittedName>
</protein>
<dbReference type="GO" id="GO:0008170">
    <property type="term" value="F:N-methyltransferase activity"/>
    <property type="evidence" value="ECO:0007669"/>
    <property type="project" value="InterPro"/>
</dbReference>
<keyword evidence="5" id="KW-0680">Restriction system</keyword>
<gene>
    <name evidence="8" type="ordered locus">BCAH187_A5299</name>
</gene>
<feature type="coiled-coil region" evidence="6">
    <location>
        <begin position="10"/>
        <end position="69"/>
    </location>
</feature>
<keyword evidence="2 8" id="KW-0489">Methyltransferase</keyword>
<dbReference type="InterPro" id="IPR002295">
    <property type="entry name" value="N4/N6-MTase_EcoPI_Mod-like"/>
</dbReference>
<dbReference type="InterPro" id="IPR002052">
    <property type="entry name" value="DNA_methylase_N6_adenine_CS"/>
</dbReference>
<dbReference type="PRINTS" id="PR00506">
    <property type="entry name" value="D21N6MTFRASE"/>
</dbReference>
<evidence type="ECO:0000259" key="7">
    <source>
        <dbReference type="Pfam" id="PF01555"/>
    </source>
</evidence>
<dbReference type="GO" id="GO:0009307">
    <property type="term" value="P:DNA restriction-modification system"/>
    <property type="evidence" value="ECO:0007669"/>
    <property type="project" value="UniProtKB-KW"/>
</dbReference>
<dbReference type="Proteomes" id="UP000002214">
    <property type="component" value="Chromosome"/>
</dbReference>
<keyword evidence="6" id="KW-0175">Coiled coil</keyword>
<evidence type="ECO:0000256" key="3">
    <source>
        <dbReference type="ARBA" id="ARBA00022679"/>
    </source>
</evidence>
<sequence>MSTNISGENRNKLLAQIEEIKKSISAIEDSKEAARLKNYLNGISNELNIKKYGLIYEEHEETLDRLLKENLPVFTEEKDLYVDNGGEMNFLLEGDNLASLELLSKTHKGLVDVVYIDPPYNTGNTDFTYDDDYVEKEDAYKHSKWLSFMKRRLELAHEVMSNDGILFMSIDDKEQAALKILTDEIFGEDNFIVALPRQTKKSGKTTGSFSKNHDYVLVYTKLNKDVFVMEEHIDDNYKYEDEFVDERGKYKLNQTLDYDSLSYSKSLDYPLEIDGEIFYPGGSKEKHLERQSGKHKRADWAWRWNKEMFKYGYENGFVVIKRKKDGTARIYTKTYLNAKIEKRKSKGMTEYFIKYVHKTKPLSSIELTLNKYSNDNAKKDLSVFNLQDEFDYSKPVDLIKRLISCHYNPDAYVLDFFAGSGTTGQAILELNKERGGNRKFILCTNNQNNICREITYKRVSSLLKGFEYKKEYMVELLEEKLTKSALKKIDKTFKEIERIESNNEFVQYKTESKDGYLRLFGINTKNEYFNPYKGKLKYLKVEYVPTEDLFYEEYADELLNYIPALVELENGINLDDNKEFKIILTDEELEEFIRNDSLDKSSICRVVYLGHDVLTSSLQEKYFKENGIEVKIIPNYYYNELER</sequence>
<evidence type="ECO:0000256" key="2">
    <source>
        <dbReference type="ARBA" id="ARBA00022603"/>
    </source>
</evidence>
<dbReference type="HOGENOM" id="CLU_020164_1_2_9"/>
<organism evidence="8 9">
    <name type="scientific">Bacillus cereus (strain AH187)</name>
    <dbReference type="NCBI Taxonomy" id="405534"/>
    <lineage>
        <taxon>Bacteria</taxon>
        <taxon>Bacillati</taxon>
        <taxon>Bacillota</taxon>
        <taxon>Bacilli</taxon>
        <taxon>Bacillales</taxon>
        <taxon>Bacillaceae</taxon>
        <taxon>Bacillus</taxon>
        <taxon>Bacillus cereus group</taxon>
    </lineage>
</organism>
<dbReference type="PROSITE" id="PS00092">
    <property type="entry name" value="N6_MTASE"/>
    <property type="match status" value="1"/>
</dbReference>
<reference evidence="8 9" key="1">
    <citation type="submission" date="2008-10" db="EMBL/GenBank/DDBJ databases">
        <title>Genome sequence of Bacillus cereus AH187.</title>
        <authorList>
            <person name="Dodson R.J."/>
            <person name="Durkin A.S."/>
            <person name="Rosovitz M.J."/>
            <person name="Rasko D.A."/>
            <person name="Kolsto A.B."/>
            <person name="Okstad O.A."/>
            <person name="Ravel J."/>
            <person name="Sutton G."/>
        </authorList>
    </citation>
    <scope>NUCLEOTIDE SEQUENCE [LARGE SCALE GENOMIC DNA]</scope>
    <source>
        <strain evidence="8 9">AH187</strain>
    </source>
</reference>
<keyword evidence="4" id="KW-0949">S-adenosyl-L-methionine</keyword>
<dbReference type="GO" id="GO:0003677">
    <property type="term" value="F:DNA binding"/>
    <property type="evidence" value="ECO:0007669"/>
    <property type="project" value="InterPro"/>
</dbReference>
<evidence type="ECO:0000256" key="5">
    <source>
        <dbReference type="ARBA" id="ARBA00022747"/>
    </source>
</evidence>
<dbReference type="SUPFAM" id="SSF53335">
    <property type="entry name" value="S-adenosyl-L-methionine-dependent methyltransferases"/>
    <property type="match status" value="1"/>
</dbReference>
<dbReference type="InterPro" id="IPR029063">
    <property type="entry name" value="SAM-dependent_MTases_sf"/>
</dbReference>
<accession>B7HW66</accession>
<dbReference type="EMBL" id="CP001177">
    <property type="protein sequence ID" value="ACJ79900.1"/>
    <property type="molecule type" value="Genomic_DNA"/>
</dbReference>
<dbReference type="InterPro" id="IPR002941">
    <property type="entry name" value="DNA_methylase_N4/N6"/>
</dbReference>
<comment type="similarity">
    <text evidence="1">Belongs to the N(4)/N(6)-methyltransferase family.</text>
</comment>
<name>B7HW66_BACC7</name>
<dbReference type="KEGG" id="bcr:BCAH187_A5299"/>
<dbReference type="Pfam" id="PF01555">
    <property type="entry name" value="N6_N4_Mtase"/>
    <property type="match status" value="1"/>
</dbReference>
<proteinExistence type="inferred from homology"/>
<keyword evidence="3" id="KW-0808">Transferase</keyword>
<evidence type="ECO:0000313" key="8">
    <source>
        <dbReference type="EMBL" id="ACJ79900.1"/>
    </source>
</evidence>
<dbReference type="GO" id="GO:0032259">
    <property type="term" value="P:methylation"/>
    <property type="evidence" value="ECO:0007669"/>
    <property type="project" value="UniProtKB-KW"/>
</dbReference>
<evidence type="ECO:0000256" key="1">
    <source>
        <dbReference type="ARBA" id="ARBA00006594"/>
    </source>
</evidence>
<feature type="domain" description="DNA methylase N-4/N-6" evidence="7">
    <location>
        <begin position="111"/>
        <end position="472"/>
    </location>
</feature>
<evidence type="ECO:0000313" key="9">
    <source>
        <dbReference type="Proteomes" id="UP000002214"/>
    </source>
</evidence>
<dbReference type="Gene3D" id="3.40.50.150">
    <property type="entry name" value="Vaccinia Virus protein VP39"/>
    <property type="match status" value="2"/>
</dbReference>